<reference evidence="1" key="1">
    <citation type="journal article" date="2023" name="Plant J.">
        <title>The genome of the king protea, Protea cynaroides.</title>
        <authorList>
            <person name="Chang J."/>
            <person name="Duong T.A."/>
            <person name="Schoeman C."/>
            <person name="Ma X."/>
            <person name="Roodt D."/>
            <person name="Barker N."/>
            <person name="Li Z."/>
            <person name="Van de Peer Y."/>
            <person name="Mizrachi E."/>
        </authorList>
    </citation>
    <scope>NUCLEOTIDE SEQUENCE</scope>
    <source>
        <tissue evidence="1">Young leaves</tissue>
    </source>
</reference>
<comment type="caution">
    <text evidence="1">The sequence shown here is derived from an EMBL/GenBank/DDBJ whole genome shotgun (WGS) entry which is preliminary data.</text>
</comment>
<keyword evidence="2" id="KW-1185">Reference proteome</keyword>
<evidence type="ECO:0000313" key="2">
    <source>
        <dbReference type="Proteomes" id="UP001141806"/>
    </source>
</evidence>
<evidence type="ECO:0000313" key="1">
    <source>
        <dbReference type="EMBL" id="KAJ4957504.1"/>
    </source>
</evidence>
<dbReference type="EMBL" id="JAMYWD010000010">
    <property type="protein sequence ID" value="KAJ4957504.1"/>
    <property type="molecule type" value="Genomic_DNA"/>
</dbReference>
<protein>
    <submittedName>
        <fullName evidence="1">Uncharacterized protein</fullName>
    </submittedName>
</protein>
<name>A0A9Q0H5H7_9MAGN</name>
<sequence>MLGKIKIEEKLNYHVFLRLVQFDLQVLERPLESVATLCRLKLSISNLKLSPADDKDESFAISSDSSRWMIDRQRGHTCRCIKHGKRDSKWKQTKLIVRLQFG</sequence>
<organism evidence="1 2">
    <name type="scientific">Protea cynaroides</name>
    <dbReference type="NCBI Taxonomy" id="273540"/>
    <lineage>
        <taxon>Eukaryota</taxon>
        <taxon>Viridiplantae</taxon>
        <taxon>Streptophyta</taxon>
        <taxon>Embryophyta</taxon>
        <taxon>Tracheophyta</taxon>
        <taxon>Spermatophyta</taxon>
        <taxon>Magnoliopsida</taxon>
        <taxon>Proteales</taxon>
        <taxon>Proteaceae</taxon>
        <taxon>Protea</taxon>
    </lineage>
</organism>
<dbReference type="AlphaFoldDB" id="A0A9Q0H5H7"/>
<gene>
    <name evidence="1" type="ORF">NE237_024615</name>
</gene>
<dbReference type="Proteomes" id="UP001141806">
    <property type="component" value="Unassembled WGS sequence"/>
</dbReference>
<proteinExistence type="predicted"/>
<accession>A0A9Q0H5H7</accession>